<feature type="compositionally biased region" description="Polar residues" evidence="1">
    <location>
        <begin position="75"/>
        <end position="93"/>
    </location>
</feature>
<reference evidence="3 4" key="1">
    <citation type="submission" date="2019-01" db="EMBL/GenBank/DDBJ databases">
        <title>A draft genome assembly of the solar-powered sea slug Elysia chlorotica.</title>
        <authorList>
            <person name="Cai H."/>
            <person name="Li Q."/>
            <person name="Fang X."/>
            <person name="Li J."/>
            <person name="Curtis N.E."/>
            <person name="Altenburger A."/>
            <person name="Shibata T."/>
            <person name="Feng M."/>
            <person name="Maeda T."/>
            <person name="Schwartz J.A."/>
            <person name="Shigenobu S."/>
            <person name="Lundholm N."/>
            <person name="Nishiyama T."/>
            <person name="Yang H."/>
            <person name="Hasebe M."/>
            <person name="Li S."/>
            <person name="Pierce S.K."/>
            <person name="Wang J."/>
        </authorList>
    </citation>
    <scope>NUCLEOTIDE SEQUENCE [LARGE SCALE GENOMIC DNA]</scope>
    <source>
        <strain evidence="3">EC2010</strain>
        <tissue evidence="3">Whole organism of an adult</tissue>
    </source>
</reference>
<evidence type="ECO:0000313" key="4">
    <source>
        <dbReference type="Proteomes" id="UP000271974"/>
    </source>
</evidence>
<gene>
    <name evidence="3" type="ORF">EGW08_013061</name>
</gene>
<dbReference type="Proteomes" id="UP000271974">
    <property type="component" value="Unassembled WGS sequence"/>
</dbReference>
<feature type="compositionally biased region" description="Pro residues" evidence="1">
    <location>
        <begin position="511"/>
        <end position="523"/>
    </location>
</feature>
<protein>
    <submittedName>
        <fullName evidence="3">Uncharacterized protein</fullName>
    </submittedName>
</protein>
<accession>A0A3S1B3S9</accession>
<organism evidence="3 4">
    <name type="scientific">Elysia chlorotica</name>
    <name type="common">Eastern emerald elysia</name>
    <name type="synonym">Sea slug</name>
    <dbReference type="NCBI Taxonomy" id="188477"/>
    <lineage>
        <taxon>Eukaryota</taxon>
        <taxon>Metazoa</taxon>
        <taxon>Spiralia</taxon>
        <taxon>Lophotrochozoa</taxon>
        <taxon>Mollusca</taxon>
        <taxon>Gastropoda</taxon>
        <taxon>Heterobranchia</taxon>
        <taxon>Euthyneura</taxon>
        <taxon>Panpulmonata</taxon>
        <taxon>Sacoglossa</taxon>
        <taxon>Placobranchoidea</taxon>
        <taxon>Plakobranchidae</taxon>
        <taxon>Elysia</taxon>
    </lineage>
</organism>
<comment type="caution">
    <text evidence="3">The sequence shown here is derived from an EMBL/GenBank/DDBJ whole genome shotgun (WGS) entry which is preliminary data.</text>
</comment>
<feature type="signal peptide" evidence="2">
    <location>
        <begin position="1"/>
        <end position="16"/>
    </location>
</feature>
<feature type="region of interest" description="Disordered" evidence="1">
    <location>
        <begin position="75"/>
        <end position="143"/>
    </location>
</feature>
<feature type="compositionally biased region" description="Low complexity" evidence="1">
    <location>
        <begin position="99"/>
        <end position="116"/>
    </location>
</feature>
<keyword evidence="2" id="KW-0732">Signal</keyword>
<dbReference type="EMBL" id="RQTK01000466">
    <property type="protein sequence ID" value="RUS79182.1"/>
    <property type="molecule type" value="Genomic_DNA"/>
</dbReference>
<evidence type="ECO:0000256" key="2">
    <source>
        <dbReference type="SAM" id="SignalP"/>
    </source>
</evidence>
<feature type="compositionally biased region" description="Pro residues" evidence="1">
    <location>
        <begin position="491"/>
        <end position="500"/>
    </location>
</feature>
<feature type="chain" id="PRO_5018679500" evidence="2">
    <location>
        <begin position="17"/>
        <end position="627"/>
    </location>
</feature>
<feature type="compositionally biased region" description="Low complexity" evidence="1">
    <location>
        <begin position="423"/>
        <end position="433"/>
    </location>
</feature>
<feature type="region of interest" description="Disordered" evidence="1">
    <location>
        <begin position="309"/>
        <end position="613"/>
    </location>
</feature>
<proteinExistence type="predicted"/>
<feature type="compositionally biased region" description="Basic residues" evidence="1">
    <location>
        <begin position="549"/>
        <end position="563"/>
    </location>
</feature>
<dbReference type="AlphaFoldDB" id="A0A3S1B3S9"/>
<evidence type="ECO:0000313" key="3">
    <source>
        <dbReference type="EMBL" id="RUS79182.1"/>
    </source>
</evidence>
<name>A0A3S1B3S9_ELYCH</name>
<feature type="compositionally biased region" description="Polar residues" evidence="1">
    <location>
        <begin position="328"/>
        <end position="338"/>
    </location>
</feature>
<evidence type="ECO:0000256" key="1">
    <source>
        <dbReference type="SAM" id="MobiDB-lite"/>
    </source>
</evidence>
<keyword evidence="4" id="KW-1185">Reference proteome</keyword>
<sequence length="627" mass="67960">MSGTEILVSLPGLCVAELVLGPVRTTVSLHAAGRPSAKIPRPVTPRLLAFSYRQHVTGLHRLFLQCDLFKPNHQARSPSAATCAPSHTPSSTFIADVGTSTTSTTSTTSATASPTSQENREPSSKVVPVSGLDLTSSSPGADVTRTFLSADESQPRKYRAGVSNPVFLDDAASETVSKEDIEATQPSENQRCETLYENTLPEVCASPEGPISGSLEYQIDANQSLDQNHYQFQQGNFENLNSNEALQEDLENQHQRDTHEPSNQRHHYSWTHPQQQKILKGSNCCCNRPQSCLGDLGESQSTGTPINIPHTRTCEDPGNPKVIPPAAFTTSGSGTPSVDSRKKTARVSWSLDPADPSDLTWLENNNTKSLPCEVSPPASPISSRPSETLQPSGQLPFTADLHSPGHAHQHNKPRPHHNHSGKHNNNNTNHNNNQLHRQPQHPVPLENQHSGQIPPPDREHQYPYHNHHRGHSYPYHILPPQEPQAAATKTSPPPPPPPQSPDGSGGRSSPQAPPPHQAPPPSSSSPSALPAAPEPREAPGGVRQDAGRGHHRAGRKPSAHRARAGTGTTPLHQDLPADRQVQGRSRGRHQAVTRMCYPTRTERGNPDSIPGLLAQSVTSYGHRYRVK</sequence>
<feature type="compositionally biased region" description="Basic residues" evidence="1">
    <location>
        <begin position="405"/>
        <end position="422"/>
    </location>
</feature>